<reference evidence="1 2" key="1">
    <citation type="journal article" date="2022" name="Plant J.">
        <title>Chromosome-level genome of Camellia lanceoleosa provides a valuable resource for understanding genome evolution and self-incompatibility.</title>
        <authorList>
            <person name="Gong W."/>
            <person name="Xiao S."/>
            <person name="Wang L."/>
            <person name="Liao Z."/>
            <person name="Chang Y."/>
            <person name="Mo W."/>
            <person name="Hu G."/>
            <person name="Li W."/>
            <person name="Zhao G."/>
            <person name="Zhu H."/>
            <person name="Hu X."/>
            <person name="Ji K."/>
            <person name="Xiang X."/>
            <person name="Song Q."/>
            <person name="Yuan D."/>
            <person name="Jin S."/>
            <person name="Zhang L."/>
        </authorList>
    </citation>
    <scope>NUCLEOTIDE SEQUENCE [LARGE SCALE GENOMIC DNA]</scope>
    <source>
        <strain evidence="1">SQ_2022a</strain>
    </source>
</reference>
<keyword evidence="1" id="KW-0396">Initiation factor</keyword>
<comment type="caution">
    <text evidence="1">The sequence shown here is derived from an EMBL/GenBank/DDBJ whole genome shotgun (WGS) entry which is preliminary data.</text>
</comment>
<evidence type="ECO:0000313" key="2">
    <source>
        <dbReference type="Proteomes" id="UP001060215"/>
    </source>
</evidence>
<organism evidence="1 2">
    <name type="scientific">Camellia lanceoleosa</name>
    <dbReference type="NCBI Taxonomy" id="1840588"/>
    <lineage>
        <taxon>Eukaryota</taxon>
        <taxon>Viridiplantae</taxon>
        <taxon>Streptophyta</taxon>
        <taxon>Embryophyta</taxon>
        <taxon>Tracheophyta</taxon>
        <taxon>Spermatophyta</taxon>
        <taxon>Magnoliopsida</taxon>
        <taxon>eudicotyledons</taxon>
        <taxon>Gunneridae</taxon>
        <taxon>Pentapetalae</taxon>
        <taxon>asterids</taxon>
        <taxon>Ericales</taxon>
        <taxon>Theaceae</taxon>
        <taxon>Camellia</taxon>
    </lineage>
</organism>
<dbReference type="Proteomes" id="UP001060215">
    <property type="component" value="Chromosome 9"/>
</dbReference>
<keyword evidence="1" id="KW-0648">Protein biosynthesis</keyword>
<name>A0ACC0GPF7_9ERIC</name>
<protein>
    <submittedName>
        <fullName evidence="1">Eukaryotic translation initiation factor 5B</fullName>
    </submittedName>
</protein>
<accession>A0ACC0GPF7</accession>
<sequence>MLNQSEIDLQSPICYITGHVDTSTTKLLDCICGTNVQEGEAGGITQQIGATYFPAQNIRERTKELKADAKLNVPGLLVIDTPGHESFTNLRSRGSVCQRAPIVKAMKQQSKDVQIEFNTKPTKVITQSKEQGLKTELYYRYKEMGETYSIVPTSAISGEGIPDLLLLLVQWTQKTMIEKLVYCNEVQGTCLHHKEIKAAQGIKIPAQGLELAIAGTALYVVGPYGDSEDIKEAAMEDMKYIRNVIGILGIGFEVSVVLQAQIHVGNPICIPQREFIDIGRIASIGNNRKPVHYAKKGQKVAIK</sequence>
<dbReference type="EMBL" id="CM045766">
    <property type="protein sequence ID" value="KAI8002368.1"/>
    <property type="molecule type" value="Genomic_DNA"/>
</dbReference>
<keyword evidence="2" id="KW-1185">Reference proteome</keyword>
<evidence type="ECO:0000313" key="1">
    <source>
        <dbReference type="EMBL" id="KAI8002368.1"/>
    </source>
</evidence>
<proteinExistence type="predicted"/>
<gene>
    <name evidence="1" type="ORF">LOK49_LG08G01368</name>
</gene>